<reference evidence="10 11" key="1">
    <citation type="submission" date="2011-08" db="EMBL/GenBank/DDBJ databases">
        <authorList>
            <person name="Liu Z.J."/>
            <person name="Shi F.L."/>
            <person name="Lu J.Q."/>
            <person name="Li M."/>
            <person name="Wang Z.L."/>
        </authorList>
    </citation>
    <scope>NUCLEOTIDE SEQUENCE [LARGE SCALE GENOMIC DNA]</scope>
    <source>
        <strain evidence="10 11">USNM 41457</strain>
    </source>
</reference>
<reference evidence="11" key="2">
    <citation type="submission" date="2015-07" db="EMBL/GenBank/DDBJ databases">
        <title>Contrasting host-pathogen interactions and genome evolution in two generalist and specialist microsporidian pathogens of mosquitoes.</title>
        <authorList>
            <consortium name="The Broad Institute Genomics Platform"/>
            <consortium name="The Broad Institute Genome Sequencing Center for Infectious Disease"/>
            <person name="Cuomo C.A."/>
            <person name="Sanscrainte N.D."/>
            <person name="Goldberg J.M."/>
            <person name="Heiman D."/>
            <person name="Young S."/>
            <person name="Zeng Q."/>
            <person name="Becnel J.J."/>
            <person name="Birren B.W."/>
        </authorList>
    </citation>
    <scope>NUCLEOTIDE SEQUENCE [LARGE SCALE GENOMIC DNA]</scope>
    <source>
        <strain evidence="11">USNM 41457</strain>
    </source>
</reference>
<dbReference type="GO" id="GO:0006465">
    <property type="term" value="P:signal peptide processing"/>
    <property type="evidence" value="ECO:0007669"/>
    <property type="project" value="InterPro"/>
</dbReference>
<dbReference type="VEuPathDB" id="MicrosporidiaDB:EDEG_03625"/>
<dbReference type="GO" id="GO:0005787">
    <property type="term" value="C:signal peptidase complex"/>
    <property type="evidence" value="ECO:0007669"/>
    <property type="project" value="InterPro"/>
</dbReference>
<sequence length="81" mass="9298">MWSFFKSLDPVIDYRGQDLANKLIYFMMIIGFSVATAVGWFFSDFGYLLLIYIVTIVVSAVVTIPAWPFYRKSPAKFVKVS</sequence>
<dbReference type="EMBL" id="AFBI03000104">
    <property type="protein sequence ID" value="EJW01909.1"/>
    <property type="molecule type" value="Genomic_DNA"/>
</dbReference>
<keyword evidence="6 9" id="KW-1133">Transmembrane helix</keyword>
<dbReference type="STRING" id="1003232.J9D2V3"/>
<evidence type="ECO:0000256" key="7">
    <source>
        <dbReference type="ARBA" id="ARBA00023136"/>
    </source>
</evidence>
<comment type="function">
    <text evidence="8">Component of the signal peptidase complex (SPC) which catalyzes the cleavage of N-terminal signal sequences from nascent proteins as they are translocated into the lumen of the endoplasmic reticulum. Dispensable for SPC enzymatic activity.</text>
</comment>
<accession>J9D2V3</accession>
<dbReference type="InterPro" id="IPR036259">
    <property type="entry name" value="MFS_trans_sf"/>
</dbReference>
<protein>
    <recommendedName>
        <fullName evidence="3">Signal peptidase complex subunit 1</fullName>
    </recommendedName>
</protein>
<dbReference type="Proteomes" id="UP000003163">
    <property type="component" value="Unassembled WGS sequence"/>
</dbReference>
<dbReference type="GO" id="GO:0045047">
    <property type="term" value="P:protein targeting to ER"/>
    <property type="evidence" value="ECO:0007669"/>
    <property type="project" value="TreeGrafter"/>
</dbReference>
<evidence type="ECO:0000313" key="10">
    <source>
        <dbReference type="EMBL" id="EJW01909.1"/>
    </source>
</evidence>
<evidence type="ECO:0000256" key="9">
    <source>
        <dbReference type="SAM" id="Phobius"/>
    </source>
</evidence>
<evidence type="ECO:0000313" key="11">
    <source>
        <dbReference type="Proteomes" id="UP000003163"/>
    </source>
</evidence>
<comment type="similarity">
    <text evidence="2">Belongs to the SPCS1 family.</text>
</comment>
<evidence type="ECO:0000256" key="1">
    <source>
        <dbReference type="ARBA" id="ARBA00004477"/>
    </source>
</evidence>
<dbReference type="AlphaFoldDB" id="J9D2V3"/>
<keyword evidence="11" id="KW-1185">Reference proteome</keyword>
<evidence type="ECO:0000256" key="2">
    <source>
        <dbReference type="ARBA" id="ARBA00005245"/>
    </source>
</evidence>
<gene>
    <name evidence="10" type="ORF">EDEG_03625</name>
</gene>
<name>J9D2V3_EDHAE</name>
<evidence type="ECO:0000256" key="5">
    <source>
        <dbReference type="ARBA" id="ARBA00022824"/>
    </source>
</evidence>
<proteinExistence type="inferred from homology"/>
<feature type="transmembrane region" description="Helical" evidence="9">
    <location>
        <begin position="49"/>
        <end position="70"/>
    </location>
</feature>
<dbReference type="HOGENOM" id="CLU_134505_2_1_1"/>
<comment type="subcellular location">
    <subcellularLocation>
        <location evidence="1">Endoplasmic reticulum membrane</location>
        <topology evidence="1">Multi-pass membrane protein</topology>
    </subcellularLocation>
</comment>
<evidence type="ECO:0000256" key="8">
    <source>
        <dbReference type="ARBA" id="ARBA00045204"/>
    </source>
</evidence>
<dbReference type="InParanoid" id="J9D2V3"/>
<dbReference type="Pfam" id="PF06645">
    <property type="entry name" value="SPC12"/>
    <property type="match status" value="1"/>
</dbReference>
<dbReference type="InterPro" id="IPR009542">
    <property type="entry name" value="Spc1/SPCS1"/>
</dbReference>
<dbReference type="PANTHER" id="PTHR13202:SF0">
    <property type="entry name" value="SIGNAL PEPTIDASE COMPLEX SUBUNIT 1"/>
    <property type="match status" value="1"/>
</dbReference>
<comment type="caution">
    <text evidence="10">The sequence shown here is derived from an EMBL/GenBank/DDBJ whole genome shotgun (WGS) entry which is preliminary data.</text>
</comment>
<organism evidence="10 11">
    <name type="scientific">Edhazardia aedis (strain USNM 41457)</name>
    <name type="common">Microsporidian parasite</name>
    <dbReference type="NCBI Taxonomy" id="1003232"/>
    <lineage>
        <taxon>Eukaryota</taxon>
        <taxon>Fungi</taxon>
        <taxon>Fungi incertae sedis</taxon>
        <taxon>Microsporidia</taxon>
        <taxon>Edhazardia</taxon>
    </lineage>
</organism>
<dbReference type="FunCoup" id="J9D2V3">
    <property type="interactions" value="19"/>
</dbReference>
<keyword evidence="5" id="KW-0256">Endoplasmic reticulum</keyword>
<keyword evidence="4 9" id="KW-0812">Transmembrane</keyword>
<dbReference type="OMA" id="YYGQDLA"/>
<dbReference type="OrthoDB" id="263893at2759"/>
<dbReference type="PANTHER" id="PTHR13202">
    <property type="entry name" value="MICROSOMAL SIGNAL PEPTIDASE 12 KDA SUBUNIT"/>
    <property type="match status" value="1"/>
</dbReference>
<evidence type="ECO:0000256" key="3">
    <source>
        <dbReference type="ARBA" id="ARBA00017059"/>
    </source>
</evidence>
<evidence type="ECO:0000256" key="4">
    <source>
        <dbReference type="ARBA" id="ARBA00022692"/>
    </source>
</evidence>
<evidence type="ECO:0000256" key="6">
    <source>
        <dbReference type="ARBA" id="ARBA00022989"/>
    </source>
</evidence>
<dbReference type="SUPFAM" id="SSF103473">
    <property type="entry name" value="MFS general substrate transporter"/>
    <property type="match status" value="1"/>
</dbReference>
<feature type="transmembrane region" description="Helical" evidence="9">
    <location>
        <begin position="23"/>
        <end position="43"/>
    </location>
</feature>
<keyword evidence="7 9" id="KW-0472">Membrane</keyword>